<comment type="caution">
    <text evidence="4">The sequence shown here is derived from an EMBL/GenBank/DDBJ whole genome shotgun (WGS) entry which is preliminary data.</text>
</comment>
<proteinExistence type="predicted"/>
<feature type="region of interest" description="Disordered" evidence="1">
    <location>
        <begin position="150"/>
        <end position="204"/>
    </location>
</feature>
<gene>
    <name evidence="4" type="ORF">Q9L58_009155</name>
</gene>
<reference evidence="4 5" key="1">
    <citation type="submission" date="2024-02" db="EMBL/GenBank/DDBJ databases">
        <title>Discinaceae phylogenomics.</title>
        <authorList>
            <person name="Dirks A.C."/>
            <person name="James T.Y."/>
        </authorList>
    </citation>
    <scope>NUCLEOTIDE SEQUENCE [LARGE SCALE GENOMIC DNA]</scope>
    <source>
        <strain evidence="4 5">ACD0624</strain>
    </source>
</reference>
<dbReference type="InterPro" id="IPR014876">
    <property type="entry name" value="DEK_C"/>
</dbReference>
<evidence type="ECO:0000259" key="3">
    <source>
        <dbReference type="PROSITE" id="PS51998"/>
    </source>
</evidence>
<feature type="domain" description="DM2" evidence="2">
    <location>
        <begin position="200"/>
        <end position="276"/>
    </location>
</feature>
<dbReference type="InterPro" id="IPR036885">
    <property type="entry name" value="SWIB_MDM2_dom_sf"/>
</dbReference>
<dbReference type="Gene3D" id="1.10.245.10">
    <property type="entry name" value="SWIB/MDM2 domain"/>
    <property type="match status" value="1"/>
</dbReference>
<dbReference type="PROSITE" id="PS51925">
    <property type="entry name" value="SWIB_MDM2"/>
    <property type="match status" value="1"/>
</dbReference>
<name>A0ABR3G7Q6_9PEZI</name>
<dbReference type="SUPFAM" id="SSF47592">
    <property type="entry name" value="SWIB/MDM2 domain"/>
    <property type="match status" value="1"/>
</dbReference>
<feature type="compositionally biased region" description="Basic and acidic residues" evidence="1">
    <location>
        <begin position="176"/>
        <end position="187"/>
    </location>
</feature>
<feature type="compositionally biased region" description="Basic residues" evidence="1">
    <location>
        <begin position="157"/>
        <end position="175"/>
    </location>
</feature>
<dbReference type="InterPro" id="IPR019835">
    <property type="entry name" value="SWIB_domain"/>
</dbReference>
<dbReference type="Pfam" id="PF08766">
    <property type="entry name" value="DEK_C"/>
    <property type="match status" value="1"/>
</dbReference>
<sequence length="281" mass="31324">MASTTLTDEAKAHFTPIIDQILCASDLSTVSVKSVRNGLQSQVPYDITAQKATINSLISLRFDKNLADKEAQARLKEEETGSDGNVHVKAEGEETPSPQPEAEAEAEAGGDDDETMHSVKEEEEGIVAPKLKRSASSLDEDARLAAELHAQWNGGRPSRRGKQAPKPAPKKKGRKKSDEMVNPESKKPEKKKRKVNPNSPFNAPLILSEPLSNLLGESQLSRPETVKRIWHYVKEHDLQDPEDRRYILCDDSMRPIFGNKIHIFTMNKVLAQNLYKPEEKV</sequence>
<feature type="domain" description="DEK-C" evidence="3">
    <location>
        <begin position="8"/>
        <end position="63"/>
    </location>
</feature>
<evidence type="ECO:0008006" key="6">
    <source>
        <dbReference type="Google" id="ProtNLM"/>
    </source>
</evidence>
<dbReference type="CDD" id="cd10567">
    <property type="entry name" value="SWIB-MDM2_like"/>
    <property type="match status" value="1"/>
</dbReference>
<dbReference type="Proteomes" id="UP001447188">
    <property type="component" value="Unassembled WGS sequence"/>
</dbReference>
<dbReference type="PROSITE" id="PS51998">
    <property type="entry name" value="DEK_C"/>
    <property type="match status" value="1"/>
</dbReference>
<evidence type="ECO:0000259" key="2">
    <source>
        <dbReference type="PROSITE" id="PS51925"/>
    </source>
</evidence>
<evidence type="ECO:0000256" key="1">
    <source>
        <dbReference type="SAM" id="MobiDB-lite"/>
    </source>
</evidence>
<organism evidence="4 5">
    <name type="scientific">Discina gigas</name>
    <dbReference type="NCBI Taxonomy" id="1032678"/>
    <lineage>
        <taxon>Eukaryota</taxon>
        <taxon>Fungi</taxon>
        <taxon>Dikarya</taxon>
        <taxon>Ascomycota</taxon>
        <taxon>Pezizomycotina</taxon>
        <taxon>Pezizomycetes</taxon>
        <taxon>Pezizales</taxon>
        <taxon>Discinaceae</taxon>
        <taxon>Discina</taxon>
    </lineage>
</organism>
<evidence type="ECO:0000313" key="4">
    <source>
        <dbReference type="EMBL" id="KAL0631980.1"/>
    </source>
</evidence>
<feature type="region of interest" description="Disordered" evidence="1">
    <location>
        <begin position="74"/>
        <end position="136"/>
    </location>
</feature>
<evidence type="ECO:0000313" key="5">
    <source>
        <dbReference type="Proteomes" id="UP001447188"/>
    </source>
</evidence>
<dbReference type="EMBL" id="JBBBZM010000196">
    <property type="protein sequence ID" value="KAL0631980.1"/>
    <property type="molecule type" value="Genomic_DNA"/>
</dbReference>
<dbReference type="SMART" id="SM00151">
    <property type="entry name" value="SWIB"/>
    <property type="match status" value="1"/>
</dbReference>
<protein>
    <recommendedName>
        <fullName evidence="6">DM2 domain-containing protein</fullName>
    </recommendedName>
</protein>
<dbReference type="PANTHER" id="PTHR13844">
    <property type="entry name" value="SWI/SNF-RELATED MATRIX-ASSOCIATED ACTIN-DEPENDENT REGULATOR OF CHROMATIN SUBFAMILY D"/>
    <property type="match status" value="1"/>
</dbReference>
<accession>A0ABR3G7Q6</accession>
<feature type="compositionally biased region" description="Acidic residues" evidence="1">
    <location>
        <begin position="102"/>
        <end position="114"/>
    </location>
</feature>
<dbReference type="Pfam" id="PF02201">
    <property type="entry name" value="SWIB"/>
    <property type="match status" value="1"/>
</dbReference>
<keyword evidence="5" id="KW-1185">Reference proteome</keyword>
<dbReference type="InterPro" id="IPR003121">
    <property type="entry name" value="SWIB_MDM2_domain"/>
</dbReference>